<proteinExistence type="predicted"/>
<dbReference type="AlphaFoldDB" id="A0AAE0I0N6"/>
<feature type="signal peptide" evidence="1">
    <location>
        <begin position="1"/>
        <end position="23"/>
    </location>
</feature>
<name>A0AAE0I0N6_9PEZI</name>
<accession>A0AAE0I0N6</accession>
<feature type="chain" id="PRO_5041966361" evidence="1">
    <location>
        <begin position="24"/>
        <end position="359"/>
    </location>
</feature>
<dbReference type="Proteomes" id="UP001283341">
    <property type="component" value="Unassembled WGS sequence"/>
</dbReference>
<sequence length="359" mass="37246">MVSFRTGTVLLAQAVALVSGVVGGPCHPKCWDQDALLVLLRSDVVGDAALPFCSAFLGLPASTTEVTVTPTDTVTVTETSTAHATEVVTTVDSTSTTTVTAAPVVPEPVTKRDAVDYPPWLPATYKSGRVSSACSCLGIPLSVATSTVSDVASTATVTASATVTETTTSTAHTTALATATVTPPTAPVIVTRRAMIQVFRVSTNVPVGWIYMSSGPSITTDPTIATVFGFDVAEGAATASTVRFSPEGYSPAALGFNVPATQRLENFYGGVIADTPTPPGSLPVISGANKYETDIWTINTASKVIEWDWIESDGTHGNVPYLYRVGGRMYPVANVAAFNAATGGASSSKYEISFKYVQI</sequence>
<evidence type="ECO:0000313" key="3">
    <source>
        <dbReference type="Proteomes" id="UP001283341"/>
    </source>
</evidence>
<reference evidence="2" key="2">
    <citation type="submission" date="2023-06" db="EMBL/GenBank/DDBJ databases">
        <authorList>
            <consortium name="Lawrence Berkeley National Laboratory"/>
            <person name="Haridas S."/>
            <person name="Hensen N."/>
            <person name="Bonometti L."/>
            <person name="Westerberg I."/>
            <person name="Brannstrom I.O."/>
            <person name="Guillou S."/>
            <person name="Cros-Aarteil S."/>
            <person name="Calhoun S."/>
            <person name="Kuo A."/>
            <person name="Mondo S."/>
            <person name="Pangilinan J."/>
            <person name="Riley R."/>
            <person name="Labutti K."/>
            <person name="Andreopoulos B."/>
            <person name="Lipzen A."/>
            <person name="Chen C."/>
            <person name="Yanf M."/>
            <person name="Daum C."/>
            <person name="Ng V."/>
            <person name="Clum A."/>
            <person name="Steindorff A."/>
            <person name="Ohm R."/>
            <person name="Martin F."/>
            <person name="Silar P."/>
            <person name="Natvig D."/>
            <person name="Lalanne C."/>
            <person name="Gautier V."/>
            <person name="Ament-Velasquez S.L."/>
            <person name="Kruys A."/>
            <person name="Hutchinson M.I."/>
            <person name="Powell A.J."/>
            <person name="Barry K."/>
            <person name="Miller A.N."/>
            <person name="Grigoriev I.V."/>
            <person name="Debuchy R."/>
            <person name="Gladieux P."/>
            <person name="Thoren M.H."/>
            <person name="Johannesson H."/>
        </authorList>
    </citation>
    <scope>NUCLEOTIDE SEQUENCE</scope>
    <source>
        <strain evidence="2">CBS 118394</strain>
    </source>
</reference>
<reference evidence="2" key="1">
    <citation type="journal article" date="2023" name="Mol. Phylogenet. Evol.">
        <title>Genome-scale phylogeny and comparative genomics of the fungal order Sordariales.</title>
        <authorList>
            <person name="Hensen N."/>
            <person name="Bonometti L."/>
            <person name="Westerberg I."/>
            <person name="Brannstrom I.O."/>
            <person name="Guillou S."/>
            <person name="Cros-Aarteil S."/>
            <person name="Calhoun S."/>
            <person name="Haridas S."/>
            <person name="Kuo A."/>
            <person name="Mondo S."/>
            <person name="Pangilinan J."/>
            <person name="Riley R."/>
            <person name="LaButti K."/>
            <person name="Andreopoulos B."/>
            <person name="Lipzen A."/>
            <person name="Chen C."/>
            <person name="Yan M."/>
            <person name="Daum C."/>
            <person name="Ng V."/>
            <person name="Clum A."/>
            <person name="Steindorff A."/>
            <person name="Ohm R.A."/>
            <person name="Martin F."/>
            <person name="Silar P."/>
            <person name="Natvig D.O."/>
            <person name="Lalanne C."/>
            <person name="Gautier V."/>
            <person name="Ament-Velasquez S.L."/>
            <person name="Kruys A."/>
            <person name="Hutchinson M.I."/>
            <person name="Powell A.J."/>
            <person name="Barry K."/>
            <person name="Miller A.N."/>
            <person name="Grigoriev I.V."/>
            <person name="Debuchy R."/>
            <person name="Gladieux P."/>
            <person name="Hiltunen Thoren M."/>
            <person name="Johannesson H."/>
        </authorList>
    </citation>
    <scope>NUCLEOTIDE SEQUENCE</scope>
    <source>
        <strain evidence="2">CBS 118394</strain>
    </source>
</reference>
<comment type="caution">
    <text evidence="2">The sequence shown here is derived from an EMBL/GenBank/DDBJ whole genome shotgun (WGS) entry which is preliminary data.</text>
</comment>
<dbReference type="EMBL" id="JAUEDM010000005">
    <property type="protein sequence ID" value="KAK3315942.1"/>
    <property type="molecule type" value="Genomic_DNA"/>
</dbReference>
<protein>
    <submittedName>
        <fullName evidence="2">Uncharacterized protein</fullName>
    </submittedName>
</protein>
<keyword evidence="1" id="KW-0732">Signal</keyword>
<keyword evidence="3" id="KW-1185">Reference proteome</keyword>
<evidence type="ECO:0000256" key="1">
    <source>
        <dbReference type="SAM" id="SignalP"/>
    </source>
</evidence>
<evidence type="ECO:0000313" key="2">
    <source>
        <dbReference type="EMBL" id="KAK3315942.1"/>
    </source>
</evidence>
<organism evidence="2 3">
    <name type="scientific">Apodospora peruviana</name>
    <dbReference type="NCBI Taxonomy" id="516989"/>
    <lineage>
        <taxon>Eukaryota</taxon>
        <taxon>Fungi</taxon>
        <taxon>Dikarya</taxon>
        <taxon>Ascomycota</taxon>
        <taxon>Pezizomycotina</taxon>
        <taxon>Sordariomycetes</taxon>
        <taxon>Sordariomycetidae</taxon>
        <taxon>Sordariales</taxon>
        <taxon>Lasiosphaeriaceae</taxon>
        <taxon>Apodospora</taxon>
    </lineage>
</organism>
<gene>
    <name evidence="2" type="ORF">B0H66DRAFT_604248</name>
</gene>